<comment type="caution">
    <text evidence="3">The sequence shown here is derived from an EMBL/GenBank/DDBJ whole genome shotgun (WGS) entry which is preliminary data.</text>
</comment>
<protein>
    <recommendedName>
        <fullName evidence="2">DUF6291 domain-containing protein</fullName>
    </recommendedName>
</protein>
<dbReference type="Pfam" id="PF19808">
    <property type="entry name" value="DUF6291"/>
    <property type="match status" value="1"/>
</dbReference>
<dbReference type="Proteomes" id="UP000886844">
    <property type="component" value="Unassembled WGS sequence"/>
</dbReference>
<feature type="region of interest" description="Disordered" evidence="1">
    <location>
        <begin position="58"/>
        <end position="104"/>
    </location>
</feature>
<organism evidence="3 4">
    <name type="scientific">Candidatus Alistipes intestinigallinarum</name>
    <dbReference type="NCBI Taxonomy" id="2838440"/>
    <lineage>
        <taxon>Bacteria</taxon>
        <taxon>Pseudomonadati</taxon>
        <taxon>Bacteroidota</taxon>
        <taxon>Bacteroidia</taxon>
        <taxon>Bacteroidales</taxon>
        <taxon>Rikenellaceae</taxon>
        <taxon>Alistipes</taxon>
    </lineage>
</organism>
<proteinExistence type="predicted"/>
<dbReference type="AlphaFoldDB" id="A0A9D1YZA6"/>
<feature type="compositionally biased region" description="Polar residues" evidence="1">
    <location>
        <begin position="71"/>
        <end position="85"/>
    </location>
</feature>
<feature type="compositionally biased region" description="Polar residues" evidence="1">
    <location>
        <begin position="165"/>
        <end position="175"/>
    </location>
</feature>
<sequence length="185" mass="20865">MTNKEEQLVLYKAIADYALDGIEPDVSTLGVLGQLCWTAISPNIKSGRRNYINGCNGGAPEGNCNAKKQPKNNPNSTEKQPGQTSTKNKNRNKTKNKNDEESIEKVATKRTTFVAPSLQEVSDYISEKGYTVDARQFVDFYESKGWMVGSNKMKDWRAAVRTWTRRQNPSNTPSHETQRPYELLD</sequence>
<evidence type="ECO:0000313" key="3">
    <source>
        <dbReference type="EMBL" id="HIY67845.1"/>
    </source>
</evidence>
<accession>A0A9D1YZA6</accession>
<name>A0A9D1YZA6_9BACT</name>
<evidence type="ECO:0000259" key="2">
    <source>
        <dbReference type="Pfam" id="PF19808"/>
    </source>
</evidence>
<feature type="region of interest" description="Disordered" evidence="1">
    <location>
        <begin position="164"/>
        <end position="185"/>
    </location>
</feature>
<feature type="domain" description="DUF6291" evidence="2">
    <location>
        <begin position="3"/>
        <end position="59"/>
    </location>
</feature>
<reference evidence="3" key="2">
    <citation type="submission" date="2021-04" db="EMBL/GenBank/DDBJ databases">
        <authorList>
            <person name="Gilroy R."/>
        </authorList>
    </citation>
    <scope>NUCLEOTIDE SEQUENCE</scope>
    <source>
        <strain evidence="3">5134</strain>
    </source>
</reference>
<dbReference type="InterPro" id="IPR046258">
    <property type="entry name" value="DUF6291"/>
</dbReference>
<reference evidence="3" key="1">
    <citation type="journal article" date="2021" name="PeerJ">
        <title>Extensive microbial diversity within the chicken gut microbiome revealed by metagenomics and culture.</title>
        <authorList>
            <person name="Gilroy R."/>
            <person name="Ravi A."/>
            <person name="Getino M."/>
            <person name="Pursley I."/>
            <person name="Horton D.L."/>
            <person name="Alikhan N.F."/>
            <person name="Baker D."/>
            <person name="Gharbi K."/>
            <person name="Hall N."/>
            <person name="Watson M."/>
            <person name="Adriaenssens E.M."/>
            <person name="Foster-Nyarko E."/>
            <person name="Jarju S."/>
            <person name="Secka A."/>
            <person name="Antonio M."/>
            <person name="Oren A."/>
            <person name="Chaudhuri R.R."/>
            <person name="La Ragione R."/>
            <person name="Hildebrand F."/>
            <person name="Pallen M.J."/>
        </authorList>
    </citation>
    <scope>NUCLEOTIDE SEQUENCE</scope>
    <source>
        <strain evidence="3">5134</strain>
    </source>
</reference>
<dbReference type="EMBL" id="DXDA01000004">
    <property type="protein sequence ID" value="HIY67845.1"/>
    <property type="molecule type" value="Genomic_DNA"/>
</dbReference>
<evidence type="ECO:0000256" key="1">
    <source>
        <dbReference type="SAM" id="MobiDB-lite"/>
    </source>
</evidence>
<evidence type="ECO:0000313" key="4">
    <source>
        <dbReference type="Proteomes" id="UP000886844"/>
    </source>
</evidence>
<gene>
    <name evidence="3" type="ORF">H9828_00330</name>
</gene>